<evidence type="ECO:0000313" key="4">
    <source>
        <dbReference type="Proteomes" id="UP000306918"/>
    </source>
</evidence>
<evidence type="ECO:0000259" key="2">
    <source>
        <dbReference type="Pfam" id="PF18962"/>
    </source>
</evidence>
<name>A0A4S8HDS9_9BACT</name>
<feature type="chain" id="PRO_5020230849" evidence="1">
    <location>
        <begin position="23"/>
        <end position="154"/>
    </location>
</feature>
<evidence type="ECO:0000313" key="3">
    <source>
        <dbReference type="EMBL" id="THU33023.1"/>
    </source>
</evidence>
<feature type="signal peptide" evidence="1">
    <location>
        <begin position="1"/>
        <end position="22"/>
    </location>
</feature>
<dbReference type="AlphaFoldDB" id="A0A4S8HDS9"/>
<evidence type="ECO:0000256" key="1">
    <source>
        <dbReference type="SAM" id="SignalP"/>
    </source>
</evidence>
<proteinExistence type="predicted"/>
<dbReference type="Proteomes" id="UP000306918">
    <property type="component" value="Unassembled WGS sequence"/>
</dbReference>
<reference evidence="3 4" key="1">
    <citation type="submission" date="2019-04" db="EMBL/GenBank/DDBJ databases">
        <title>Niastella caeni sp. nov., isolated from activated sludge.</title>
        <authorList>
            <person name="Sheng M."/>
        </authorList>
    </citation>
    <scope>NUCLEOTIDE SEQUENCE [LARGE SCALE GENOMIC DNA]</scope>
    <source>
        <strain evidence="3 4">HX-2-15</strain>
    </source>
</reference>
<gene>
    <name evidence="3" type="ORF">FAM09_26640</name>
</gene>
<dbReference type="InterPro" id="IPR026444">
    <property type="entry name" value="Secre_tail"/>
</dbReference>
<dbReference type="EMBL" id="STFF01000010">
    <property type="protein sequence ID" value="THU33023.1"/>
    <property type="molecule type" value="Genomic_DNA"/>
</dbReference>
<dbReference type="NCBIfam" id="TIGR04183">
    <property type="entry name" value="Por_Secre_tail"/>
    <property type="match status" value="1"/>
</dbReference>
<sequence>MKYSLFLLLLLFSFLFHSQAQTIPYGQCGLQYTYDAAGNVLSRDYICNNTPPGGRMGIIANTNGATEKEQDQKIVVQQVEALYPNPTTGRFNVTFLQALDNAVIRIVDINGRTYRQFKASGTQIQCDISRLPAGMYSIEIIDKSTVISKKVIKQ</sequence>
<accession>A0A4S8HDS9</accession>
<dbReference type="RefSeq" id="WP_136580213.1">
    <property type="nucleotide sequence ID" value="NZ_STFF01000010.1"/>
</dbReference>
<keyword evidence="1" id="KW-0732">Signal</keyword>
<feature type="domain" description="Secretion system C-terminal sorting" evidence="2">
    <location>
        <begin position="82"/>
        <end position="152"/>
    </location>
</feature>
<dbReference type="OrthoDB" id="678145at2"/>
<protein>
    <submittedName>
        <fullName evidence="3">T9SS type A sorting domain-containing protein</fullName>
    </submittedName>
</protein>
<keyword evidence="4" id="KW-1185">Reference proteome</keyword>
<comment type="caution">
    <text evidence="3">The sequence shown here is derived from an EMBL/GenBank/DDBJ whole genome shotgun (WGS) entry which is preliminary data.</text>
</comment>
<organism evidence="3 4">
    <name type="scientific">Niastella caeni</name>
    <dbReference type="NCBI Taxonomy" id="2569763"/>
    <lineage>
        <taxon>Bacteria</taxon>
        <taxon>Pseudomonadati</taxon>
        <taxon>Bacteroidota</taxon>
        <taxon>Chitinophagia</taxon>
        <taxon>Chitinophagales</taxon>
        <taxon>Chitinophagaceae</taxon>
        <taxon>Niastella</taxon>
    </lineage>
</organism>
<dbReference type="Pfam" id="PF18962">
    <property type="entry name" value="Por_Secre_tail"/>
    <property type="match status" value="1"/>
</dbReference>